<dbReference type="InterPro" id="IPR006330">
    <property type="entry name" value="Ado/ade_deaminase"/>
</dbReference>
<evidence type="ECO:0000256" key="5">
    <source>
        <dbReference type="ARBA" id="ARBA00022833"/>
    </source>
</evidence>
<comment type="cofactor">
    <cofactor evidence="1">
        <name>Zn(2+)</name>
        <dbReference type="ChEBI" id="CHEBI:29105"/>
    </cofactor>
</comment>
<dbReference type="PANTHER" id="PTHR43114:SF6">
    <property type="entry name" value="ADENINE DEAMINASE"/>
    <property type="match status" value="1"/>
</dbReference>
<dbReference type="InterPro" id="IPR032466">
    <property type="entry name" value="Metal_Hydrolase"/>
</dbReference>
<proteinExistence type="inferred from homology"/>
<sequence>MEDPELVRRLADEQIALTVCPLSNVALRAVPSMAEHPVFAMLEAGLRVTVSSDDPPYFGGYLDRNWDALVAAGASREQLVRLARNSFDAAFIDHAERQEHLARLDDWAAGSL</sequence>
<evidence type="ECO:0000256" key="1">
    <source>
        <dbReference type="ARBA" id="ARBA00001947"/>
    </source>
</evidence>
<evidence type="ECO:0000256" key="4">
    <source>
        <dbReference type="ARBA" id="ARBA00022801"/>
    </source>
</evidence>
<reference evidence="8" key="1">
    <citation type="journal article" date="2019" name="Int. J. Syst. Evol. Microbiol.">
        <title>The Global Catalogue of Microorganisms (GCM) 10K type strain sequencing project: providing services to taxonomists for standard genome sequencing and annotation.</title>
        <authorList>
            <consortium name="The Broad Institute Genomics Platform"/>
            <consortium name="The Broad Institute Genome Sequencing Center for Infectious Disease"/>
            <person name="Wu L."/>
            <person name="Ma J."/>
        </authorList>
    </citation>
    <scope>NUCLEOTIDE SEQUENCE [LARGE SCALE GENOMIC DNA]</scope>
    <source>
        <strain evidence="8">JCM 17591</strain>
    </source>
</reference>
<name>A0ABP8A638_9MICO</name>
<comment type="caution">
    <text evidence="7">The sequence shown here is derived from an EMBL/GenBank/DDBJ whole genome shotgun (WGS) entry which is preliminary data.</text>
</comment>
<gene>
    <name evidence="7" type="ORF">GCM10022287_29560</name>
</gene>
<organism evidence="7 8">
    <name type="scientific">Gryllotalpicola koreensis</name>
    <dbReference type="NCBI Taxonomy" id="993086"/>
    <lineage>
        <taxon>Bacteria</taxon>
        <taxon>Bacillati</taxon>
        <taxon>Actinomycetota</taxon>
        <taxon>Actinomycetes</taxon>
        <taxon>Micrococcales</taxon>
        <taxon>Microbacteriaceae</taxon>
        <taxon>Gryllotalpicola</taxon>
    </lineage>
</organism>
<feature type="domain" description="Adenosine deaminase" evidence="6">
    <location>
        <begin position="1"/>
        <end position="107"/>
    </location>
</feature>
<dbReference type="Gene3D" id="3.20.20.140">
    <property type="entry name" value="Metal-dependent hydrolases"/>
    <property type="match status" value="1"/>
</dbReference>
<evidence type="ECO:0000313" key="7">
    <source>
        <dbReference type="EMBL" id="GAA4178724.1"/>
    </source>
</evidence>
<protein>
    <recommendedName>
        <fullName evidence="6">Adenosine deaminase domain-containing protein</fullName>
    </recommendedName>
</protein>
<dbReference type="PANTHER" id="PTHR43114">
    <property type="entry name" value="ADENINE DEAMINASE"/>
    <property type="match status" value="1"/>
</dbReference>
<evidence type="ECO:0000259" key="6">
    <source>
        <dbReference type="Pfam" id="PF00962"/>
    </source>
</evidence>
<dbReference type="Proteomes" id="UP001501079">
    <property type="component" value="Unassembled WGS sequence"/>
</dbReference>
<keyword evidence="3" id="KW-0479">Metal-binding</keyword>
<keyword evidence="8" id="KW-1185">Reference proteome</keyword>
<evidence type="ECO:0000256" key="3">
    <source>
        <dbReference type="ARBA" id="ARBA00022723"/>
    </source>
</evidence>
<evidence type="ECO:0000256" key="2">
    <source>
        <dbReference type="ARBA" id="ARBA00006676"/>
    </source>
</evidence>
<dbReference type="InterPro" id="IPR001365">
    <property type="entry name" value="A_deaminase_dom"/>
</dbReference>
<dbReference type="Pfam" id="PF00962">
    <property type="entry name" value="A_deaminase"/>
    <property type="match status" value="1"/>
</dbReference>
<keyword evidence="5" id="KW-0862">Zinc</keyword>
<keyword evidence="4" id="KW-0378">Hydrolase</keyword>
<accession>A0ABP8A638</accession>
<dbReference type="SUPFAM" id="SSF51556">
    <property type="entry name" value="Metallo-dependent hydrolases"/>
    <property type="match status" value="1"/>
</dbReference>
<dbReference type="EMBL" id="BAABBW010000005">
    <property type="protein sequence ID" value="GAA4178724.1"/>
    <property type="molecule type" value="Genomic_DNA"/>
</dbReference>
<comment type="similarity">
    <text evidence="2">Belongs to the metallo-dependent hydrolases superfamily. Adenosine and AMP deaminases family.</text>
</comment>
<evidence type="ECO:0000313" key="8">
    <source>
        <dbReference type="Proteomes" id="UP001501079"/>
    </source>
</evidence>